<dbReference type="InParanoid" id="A0A165DN58"/>
<dbReference type="AlphaFoldDB" id="A0A165DN58"/>
<dbReference type="Pfam" id="PF10155">
    <property type="entry name" value="CNOT11"/>
    <property type="match status" value="1"/>
</dbReference>
<evidence type="ECO:0000256" key="1">
    <source>
        <dbReference type="ARBA" id="ARBA00004123"/>
    </source>
</evidence>
<dbReference type="OrthoDB" id="3226845at2759"/>
<reference evidence="10 11" key="1">
    <citation type="journal article" date="2016" name="Mol. Biol. Evol.">
        <title>Comparative Genomics of Early-Diverging Mushroom-Forming Fungi Provides Insights into the Origins of Lignocellulose Decay Capabilities.</title>
        <authorList>
            <person name="Nagy L.G."/>
            <person name="Riley R."/>
            <person name="Tritt A."/>
            <person name="Adam C."/>
            <person name="Daum C."/>
            <person name="Floudas D."/>
            <person name="Sun H."/>
            <person name="Yadav J.S."/>
            <person name="Pangilinan J."/>
            <person name="Larsson K.H."/>
            <person name="Matsuura K."/>
            <person name="Barry K."/>
            <person name="Labutti K."/>
            <person name="Kuo R."/>
            <person name="Ohm R.A."/>
            <person name="Bhattacharya S.S."/>
            <person name="Shirouzu T."/>
            <person name="Yoshinaga Y."/>
            <person name="Martin F.M."/>
            <person name="Grigoriev I.V."/>
            <person name="Hibbett D.S."/>
        </authorList>
    </citation>
    <scope>NUCLEOTIDE SEQUENCE [LARGE SCALE GENOMIC DNA]</scope>
    <source>
        <strain evidence="10 11">93-53</strain>
    </source>
</reference>
<evidence type="ECO:0000256" key="5">
    <source>
        <dbReference type="ARBA" id="ARBA00022490"/>
    </source>
</evidence>
<evidence type="ECO:0000256" key="3">
    <source>
        <dbReference type="ARBA" id="ARBA00008030"/>
    </source>
</evidence>
<gene>
    <name evidence="10" type="ORF">LAESUDRAFT_737602</name>
</gene>
<name>A0A165DN58_9APHY</name>
<keyword evidence="9" id="KW-0539">Nucleus</keyword>
<dbReference type="STRING" id="1314785.A0A165DN58"/>
<protein>
    <recommendedName>
        <fullName evidence="4">CCR4-NOT transcription complex subunit 11</fullName>
    </recommendedName>
</protein>
<dbReference type="PANTHER" id="PTHR15975">
    <property type="entry name" value="CCR4-NOT TRANSCRIPTION COMPLEX SUBUNIT 11"/>
    <property type="match status" value="1"/>
</dbReference>
<dbReference type="GO" id="GO:0031047">
    <property type="term" value="P:regulatory ncRNA-mediated gene silencing"/>
    <property type="evidence" value="ECO:0007669"/>
    <property type="project" value="UniProtKB-KW"/>
</dbReference>
<evidence type="ECO:0000313" key="11">
    <source>
        <dbReference type="Proteomes" id="UP000076871"/>
    </source>
</evidence>
<dbReference type="GO" id="GO:0005737">
    <property type="term" value="C:cytoplasm"/>
    <property type="evidence" value="ECO:0007669"/>
    <property type="project" value="UniProtKB-SubCell"/>
</dbReference>
<dbReference type="RefSeq" id="XP_040762990.1">
    <property type="nucleotide sequence ID" value="XM_040910808.1"/>
</dbReference>
<evidence type="ECO:0000256" key="2">
    <source>
        <dbReference type="ARBA" id="ARBA00004496"/>
    </source>
</evidence>
<proteinExistence type="inferred from homology"/>
<keyword evidence="6" id="KW-0805">Transcription regulation</keyword>
<comment type="similarity">
    <text evidence="3">Belongs to the CNOT11 family.</text>
</comment>
<keyword evidence="8" id="KW-0804">Transcription</keyword>
<dbReference type="GeneID" id="63827837"/>
<organism evidence="10 11">
    <name type="scientific">Laetiporus sulphureus 93-53</name>
    <dbReference type="NCBI Taxonomy" id="1314785"/>
    <lineage>
        <taxon>Eukaryota</taxon>
        <taxon>Fungi</taxon>
        <taxon>Dikarya</taxon>
        <taxon>Basidiomycota</taxon>
        <taxon>Agaricomycotina</taxon>
        <taxon>Agaricomycetes</taxon>
        <taxon>Polyporales</taxon>
        <taxon>Laetiporus</taxon>
    </lineage>
</organism>
<evidence type="ECO:0000256" key="4">
    <source>
        <dbReference type="ARBA" id="ARBA00014872"/>
    </source>
</evidence>
<dbReference type="GO" id="GO:0005634">
    <property type="term" value="C:nucleus"/>
    <property type="evidence" value="ECO:0007669"/>
    <property type="project" value="UniProtKB-SubCell"/>
</dbReference>
<dbReference type="Proteomes" id="UP000076871">
    <property type="component" value="Unassembled WGS sequence"/>
</dbReference>
<dbReference type="EMBL" id="KV427631">
    <property type="protein sequence ID" value="KZT05250.1"/>
    <property type="molecule type" value="Genomic_DNA"/>
</dbReference>
<comment type="subcellular location">
    <subcellularLocation>
        <location evidence="2">Cytoplasm</location>
    </subcellularLocation>
    <subcellularLocation>
        <location evidence="1">Nucleus</location>
    </subcellularLocation>
</comment>
<accession>A0A165DN58</accession>
<dbReference type="InterPro" id="IPR019312">
    <property type="entry name" value="CNOT11"/>
</dbReference>
<evidence type="ECO:0000313" key="10">
    <source>
        <dbReference type="EMBL" id="KZT05250.1"/>
    </source>
</evidence>
<keyword evidence="7" id="KW-0943">RNA-mediated gene silencing</keyword>
<evidence type="ECO:0000256" key="9">
    <source>
        <dbReference type="ARBA" id="ARBA00023242"/>
    </source>
</evidence>
<dbReference type="GO" id="GO:0030014">
    <property type="term" value="C:CCR4-NOT complex"/>
    <property type="evidence" value="ECO:0007669"/>
    <property type="project" value="InterPro"/>
</dbReference>
<evidence type="ECO:0000256" key="8">
    <source>
        <dbReference type="ARBA" id="ARBA00023163"/>
    </source>
</evidence>
<keyword evidence="5" id="KW-0963">Cytoplasm</keyword>
<evidence type="ECO:0000256" key="6">
    <source>
        <dbReference type="ARBA" id="ARBA00023015"/>
    </source>
</evidence>
<dbReference type="PANTHER" id="PTHR15975:SF0">
    <property type="entry name" value="CCR4-NOT TRANSCRIPTION COMPLEX SUBUNIT 11"/>
    <property type="match status" value="1"/>
</dbReference>
<sequence length="389" mass="43037">MKQPSVESARASVHQLLARAYSLPCSTAMQAFTQLVPISSRFQVALDVLLPLLDSSTDPAQRILVSYLLYALYAPYSIAINPFRSALLATFIKEREDAMQLAREGGSGEGEQLVWVLWKILKGDGDDIGIFTPMTLARGPLPPKLRAANLLLEDEEPYLGRFTEEANKTGASPVAPESDEETQRLSEAMTLLLAARERVLTLSEQRTLLPALPQLTSPPVLTSVDLPQLIAYNPTLVHPLLSALLSSAAVNDNDLMLYLDVLRHLPPSLPSFDLVGRLLRDPTPVMDSTTGGKTTIADLVRTEVLGWFIHECIAWLDRAEEQEREGSISDDRFAKGVQNLCRFYNSLIKFSIVDPASDIDSAEIMHFTLRNSRFEEANALYRVLATGKF</sequence>
<keyword evidence="11" id="KW-1185">Reference proteome</keyword>
<evidence type="ECO:0000256" key="7">
    <source>
        <dbReference type="ARBA" id="ARBA00023158"/>
    </source>
</evidence>